<keyword evidence="8 9" id="KW-0131">Cell cycle</keyword>
<evidence type="ECO:0000256" key="4">
    <source>
        <dbReference type="ARBA" id="ARBA00022618"/>
    </source>
</evidence>
<reference evidence="12 13" key="1">
    <citation type="submission" date="2016-10" db="EMBL/GenBank/DDBJ databases">
        <authorList>
            <person name="de Groot N.N."/>
        </authorList>
    </citation>
    <scope>NUCLEOTIDE SEQUENCE [LARGE SCALE GENOMIC DNA]</scope>
    <source>
        <strain evidence="12 13">CGMCC 1.6117</strain>
    </source>
</reference>
<evidence type="ECO:0000313" key="13">
    <source>
        <dbReference type="Proteomes" id="UP000182312"/>
    </source>
</evidence>
<dbReference type="OrthoDB" id="9783091at2"/>
<evidence type="ECO:0000256" key="2">
    <source>
        <dbReference type="ARBA" id="ARBA00022475"/>
    </source>
</evidence>
<dbReference type="InterPro" id="IPR026579">
    <property type="entry name" value="FtsQ"/>
</dbReference>
<proteinExistence type="inferred from homology"/>
<dbReference type="InterPro" id="IPR045335">
    <property type="entry name" value="FtsQ_C_sf"/>
</dbReference>
<dbReference type="GO" id="GO:0005886">
    <property type="term" value="C:plasma membrane"/>
    <property type="evidence" value="ECO:0007669"/>
    <property type="project" value="UniProtKB-SubCell"/>
</dbReference>
<accession>A0A1I0TVT7</accession>
<dbReference type="GO" id="GO:0090529">
    <property type="term" value="P:cell septum assembly"/>
    <property type="evidence" value="ECO:0007669"/>
    <property type="project" value="InterPro"/>
</dbReference>
<keyword evidence="4 9" id="KW-0132">Cell division</keyword>
<evidence type="ECO:0000256" key="8">
    <source>
        <dbReference type="ARBA" id="ARBA00023306"/>
    </source>
</evidence>
<organism evidence="12 13">
    <name type="scientific">Paracoccus halophilus</name>
    <dbReference type="NCBI Taxonomy" id="376733"/>
    <lineage>
        <taxon>Bacteria</taxon>
        <taxon>Pseudomonadati</taxon>
        <taxon>Pseudomonadota</taxon>
        <taxon>Alphaproteobacteria</taxon>
        <taxon>Rhodobacterales</taxon>
        <taxon>Paracoccaceae</taxon>
        <taxon>Paracoccus</taxon>
    </lineage>
</organism>
<feature type="domain" description="POTRA" evidence="11">
    <location>
        <begin position="104"/>
        <end position="172"/>
    </location>
</feature>
<dbReference type="PANTHER" id="PTHR35851:SF1">
    <property type="entry name" value="CELL DIVISION PROTEIN FTSQ"/>
    <property type="match status" value="1"/>
</dbReference>
<keyword evidence="2 9" id="KW-1003">Cell membrane</keyword>
<evidence type="ECO:0000256" key="10">
    <source>
        <dbReference type="SAM" id="MobiDB-lite"/>
    </source>
</evidence>
<keyword evidence="5 9" id="KW-0812">Transmembrane</keyword>
<dbReference type="HAMAP" id="MF_00911">
    <property type="entry name" value="FtsQ_subfam"/>
    <property type="match status" value="1"/>
</dbReference>
<evidence type="ECO:0000256" key="9">
    <source>
        <dbReference type="HAMAP-Rule" id="MF_00911"/>
    </source>
</evidence>
<evidence type="ECO:0000256" key="6">
    <source>
        <dbReference type="ARBA" id="ARBA00022989"/>
    </source>
</evidence>
<dbReference type="InterPro" id="IPR005548">
    <property type="entry name" value="Cell_div_FtsQ/DivIB_C"/>
</dbReference>
<evidence type="ECO:0000256" key="7">
    <source>
        <dbReference type="ARBA" id="ARBA00023136"/>
    </source>
</evidence>
<dbReference type="EMBL" id="FOJO01000014">
    <property type="protein sequence ID" value="SFA55944.1"/>
    <property type="molecule type" value="Genomic_DNA"/>
</dbReference>
<dbReference type="GO" id="GO:0043093">
    <property type="term" value="P:FtsZ-dependent cytokinesis"/>
    <property type="evidence" value="ECO:0007669"/>
    <property type="project" value="UniProtKB-UniRule"/>
</dbReference>
<protein>
    <recommendedName>
        <fullName evidence="9">Cell division protein FtsQ</fullName>
    </recommendedName>
</protein>
<comment type="subcellular location">
    <subcellularLocation>
        <location evidence="9">Cell inner membrane</location>
        <topology evidence="9">Single-pass type II membrane protein</topology>
    </subcellularLocation>
    <subcellularLocation>
        <location evidence="1">Membrane</location>
    </subcellularLocation>
    <text evidence="9">Localizes to the division septum.</text>
</comment>
<evidence type="ECO:0000256" key="5">
    <source>
        <dbReference type="ARBA" id="ARBA00022692"/>
    </source>
</evidence>
<dbReference type="AlphaFoldDB" id="A0A1I0TVT7"/>
<dbReference type="InterPro" id="IPR034746">
    <property type="entry name" value="POTRA"/>
</dbReference>
<keyword evidence="3 9" id="KW-0997">Cell inner membrane</keyword>
<dbReference type="GO" id="GO:0032153">
    <property type="term" value="C:cell division site"/>
    <property type="evidence" value="ECO:0007669"/>
    <property type="project" value="UniProtKB-UniRule"/>
</dbReference>
<evidence type="ECO:0000256" key="1">
    <source>
        <dbReference type="ARBA" id="ARBA00004370"/>
    </source>
</evidence>
<feature type="transmembrane region" description="Helical" evidence="9">
    <location>
        <begin position="60"/>
        <end position="78"/>
    </location>
</feature>
<comment type="function">
    <text evidence="9">Essential cell division protein.</text>
</comment>
<dbReference type="Pfam" id="PF03799">
    <property type="entry name" value="FtsQ_DivIB_C"/>
    <property type="match status" value="1"/>
</dbReference>
<dbReference type="Proteomes" id="UP000182312">
    <property type="component" value="Unassembled WGS sequence"/>
</dbReference>
<keyword evidence="7 9" id="KW-0472">Membrane</keyword>
<dbReference type="Gene3D" id="3.40.50.11690">
    <property type="entry name" value="Cell division protein FtsQ/DivIB"/>
    <property type="match status" value="1"/>
</dbReference>
<gene>
    <name evidence="9" type="primary">ftsQ</name>
    <name evidence="12" type="ORF">SAMN04487972_11459</name>
</gene>
<evidence type="ECO:0000313" key="12">
    <source>
        <dbReference type="EMBL" id="SFA55944.1"/>
    </source>
</evidence>
<name>A0A1I0TVT7_9RHOB</name>
<evidence type="ECO:0000256" key="3">
    <source>
        <dbReference type="ARBA" id="ARBA00022519"/>
    </source>
</evidence>
<dbReference type="PROSITE" id="PS51779">
    <property type="entry name" value="POTRA"/>
    <property type="match status" value="1"/>
</dbReference>
<feature type="region of interest" description="Disordered" evidence="10">
    <location>
        <begin position="309"/>
        <end position="339"/>
    </location>
</feature>
<evidence type="ECO:0000259" key="11">
    <source>
        <dbReference type="PROSITE" id="PS51779"/>
    </source>
</evidence>
<sequence length="339" mass="36886">MQGLNLFGRGQASGARPAPVRHAPARPAPLPQAAPRRDPAPSRLAYRLNRMMLRPLMRRLIHVGLPAFLAALVAGIWLSDDTRRANLTGGIDGIIDRIQNREGFMVRMMTIEGASPAVDKGLRAMLPVDLPASSFDIDLGKLRERVLMLDAVETVELRIKPDGVLSAVVTERVPAVLWRHARGIELLDKTGHRVASATSRDVREDLPIIAGMGADLAVPEALALIDAAGPILPRIRGLERMGERRWDLVLDRDQRIKLPAEGALQALERAIAMDRAQSMLDRDIPVVDLRLSARPVARLGLDAQNAIRRARGQPELGPDGLPIDPAKAKKPHGNSGNHG</sequence>
<dbReference type="RefSeq" id="WP_052081444.1">
    <property type="nucleotide sequence ID" value="NZ_FOJO01000014.1"/>
</dbReference>
<feature type="region of interest" description="Disordered" evidence="10">
    <location>
        <begin position="1"/>
        <end position="41"/>
    </location>
</feature>
<comment type="similarity">
    <text evidence="9">Belongs to the FtsQ/DivIB family. FtsQ subfamily.</text>
</comment>
<keyword evidence="6 9" id="KW-1133">Transmembrane helix</keyword>
<dbReference type="PANTHER" id="PTHR35851">
    <property type="entry name" value="CELL DIVISION PROTEIN FTSQ"/>
    <property type="match status" value="1"/>
</dbReference>